<comment type="caution">
    <text evidence="1">The sequence shown here is derived from an EMBL/GenBank/DDBJ whole genome shotgun (WGS) entry which is preliminary data.</text>
</comment>
<protein>
    <submittedName>
        <fullName evidence="1">22023_t:CDS:1</fullName>
    </submittedName>
</protein>
<evidence type="ECO:0000313" key="1">
    <source>
        <dbReference type="EMBL" id="CAG8849008.1"/>
    </source>
</evidence>
<sequence length="93" mass="11103">KKLRESINRGYERLQNLIHFGFAMSKADMLQNAASLLENQQNKISILLAENIYLVELVEKLKNYYNNYIRLNEELDEKKIEIDRLNLKLDEME</sequence>
<dbReference type="EMBL" id="CAJVQC010163377">
    <property type="protein sequence ID" value="CAG8849008.1"/>
    <property type="molecule type" value="Genomic_DNA"/>
</dbReference>
<reference evidence="1" key="1">
    <citation type="submission" date="2021-06" db="EMBL/GenBank/DDBJ databases">
        <authorList>
            <person name="Kallberg Y."/>
            <person name="Tangrot J."/>
            <person name="Rosling A."/>
        </authorList>
    </citation>
    <scope>NUCLEOTIDE SEQUENCE</scope>
    <source>
        <strain evidence="1">MA461A</strain>
    </source>
</reference>
<feature type="non-terminal residue" evidence="1">
    <location>
        <position position="1"/>
    </location>
</feature>
<accession>A0ACA9SU03</accession>
<organism evidence="1 2">
    <name type="scientific">Racocetra persica</name>
    <dbReference type="NCBI Taxonomy" id="160502"/>
    <lineage>
        <taxon>Eukaryota</taxon>
        <taxon>Fungi</taxon>
        <taxon>Fungi incertae sedis</taxon>
        <taxon>Mucoromycota</taxon>
        <taxon>Glomeromycotina</taxon>
        <taxon>Glomeromycetes</taxon>
        <taxon>Diversisporales</taxon>
        <taxon>Gigasporaceae</taxon>
        <taxon>Racocetra</taxon>
    </lineage>
</organism>
<proteinExistence type="predicted"/>
<feature type="non-terminal residue" evidence="1">
    <location>
        <position position="93"/>
    </location>
</feature>
<gene>
    <name evidence="1" type="ORF">RPERSI_LOCUS35402</name>
</gene>
<evidence type="ECO:0000313" key="2">
    <source>
        <dbReference type="Proteomes" id="UP000789920"/>
    </source>
</evidence>
<keyword evidence="2" id="KW-1185">Reference proteome</keyword>
<name>A0ACA9SU03_9GLOM</name>
<dbReference type="Proteomes" id="UP000789920">
    <property type="component" value="Unassembled WGS sequence"/>
</dbReference>